<dbReference type="InterPro" id="IPR036161">
    <property type="entry name" value="RPB6/omega-like_sf"/>
</dbReference>
<comment type="function">
    <text evidence="10">Promotes RNA polymerase assembly. Latches the N- and C-terminal regions of the beta' subunit thereby facilitating its interaction with the beta and alpha subunits.</text>
</comment>
<comment type="subunit">
    <text evidence="10">The RNAP catalytic core consists of 2 alpha, 1 beta, 1 beta' and 1 omega subunit. When a sigma factor is associated with the core the holoenzyme is formed, which can initiate transcription.</text>
</comment>
<proteinExistence type="inferred from homology"/>
<dbReference type="NCBIfam" id="TIGR00690">
    <property type="entry name" value="rpoZ"/>
    <property type="match status" value="1"/>
</dbReference>
<evidence type="ECO:0000256" key="9">
    <source>
        <dbReference type="ARBA" id="ARBA00048552"/>
    </source>
</evidence>
<protein>
    <recommendedName>
        <fullName evidence="3 10">DNA-directed RNA polymerase subunit omega</fullName>
        <shortName evidence="10">RNAP omega subunit</shortName>
        <ecNumber evidence="2 10">2.7.7.6</ecNumber>
    </recommendedName>
    <alternativeName>
        <fullName evidence="10">RNA polymerase omega subunit</fullName>
    </alternativeName>
    <alternativeName>
        <fullName evidence="8 10">Transcriptase subunit omega</fullName>
    </alternativeName>
</protein>
<keyword evidence="12" id="KW-1185">Reference proteome</keyword>
<keyword evidence="7 10" id="KW-0804">Transcription</keyword>
<name>A0A3P5XLX5_9BACL</name>
<evidence type="ECO:0000313" key="12">
    <source>
        <dbReference type="Proteomes" id="UP000270468"/>
    </source>
</evidence>
<dbReference type="SUPFAM" id="SSF63562">
    <property type="entry name" value="RPB6/omega subunit-like"/>
    <property type="match status" value="1"/>
</dbReference>
<dbReference type="RefSeq" id="WP_124070973.1">
    <property type="nucleotide sequence ID" value="NZ_CBCRXF010000001.1"/>
</dbReference>
<dbReference type="InterPro" id="IPR003716">
    <property type="entry name" value="DNA-dir_RNA_pol_omega"/>
</dbReference>
<dbReference type="EMBL" id="UXAV01000042">
    <property type="protein sequence ID" value="VDC29810.1"/>
    <property type="molecule type" value="Genomic_DNA"/>
</dbReference>
<organism evidence="11 12">
    <name type="scientific">Filibacter tadaridae</name>
    <dbReference type="NCBI Taxonomy" id="2483811"/>
    <lineage>
        <taxon>Bacteria</taxon>
        <taxon>Bacillati</taxon>
        <taxon>Bacillota</taxon>
        <taxon>Bacilli</taxon>
        <taxon>Bacillales</taxon>
        <taxon>Caryophanaceae</taxon>
        <taxon>Filibacter</taxon>
    </lineage>
</organism>
<evidence type="ECO:0000256" key="7">
    <source>
        <dbReference type="ARBA" id="ARBA00023163"/>
    </source>
</evidence>
<dbReference type="Pfam" id="PF01192">
    <property type="entry name" value="RNA_pol_Rpb6"/>
    <property type="match status" value="1"/>
</dbReference>
<comment type="catalytic activity">
    <reaction evidence="9 10">
        <text>RNA(n) + a ribonucleoside 5'-triphosphate = RNA(n+1) + diphosphate</text>
        <dbReference type="Rhea" id="RHEA:21248"/>
        <dbReference type="Rhea" id="RHEA-COMP:14527"/>
        <dbReference type="Rhea" id="RHEA-COMP:17342"/>
        <dbReference type="ChEBI" id="CHEBI:33019"/>
        <dbReference type="ChEBI" id="CHEBI:61557"/>
        <dbReference type="ChEBI" id="CHEBI:140395"/>
        <dbReference type="EC" id="2.7.7.6"/>
    </reaction>
</comment>
<dbReference type="GO" id="GO:0003899">
    <property type="term" value="F:DNA-directed RNA polymerase activity"/>
    <property type="evidence" value="ECO:0007669"/>
    <property type="project" value="UniProtKB-UniRule"/>
</dbReference>
<evidence type="ECO:0000256" key="1">
    <source>
        <dbReference type="ARBA" id="ARBA00006711"/>
    </source>
</evidence>
<dbReference type="Proteomes" id="UP000270468">
    <property type="component" value="Unassembled WGS sequence"/>
</dbReference>
<dbReference type="PANTHER" id="PTHR34476:SF1">
    <property type="entry name" value="DNA-DIRECTED RNA POLYMERASE SUBUNIT OMEGA"/>
    <property type="match status" value="1"/>
</dbReference>
<dbReference type="GO" id="GO:0003677">
    <property type="term" value="F:DNA binding"/>
    <property type="evidence" value="ECO:0007669"/>
    <property type="project" value="UniProtKB-UniRule"/>
</dbReference>
<gene>
    <name evidence="10 11" type="primary">rpoZ</name>
    <name evidence="11" type="ORF">FILTAD_02362</name>
</gene>
<comment type="similarity">
    <text evidence="1 10">Belongs to the RNA polymerase subunit omega family.</text>
</comment>
<dbReference type="InterPro" id="IPR006110">
    <property type="entry name" value="Pol_omega/Rpo6/RPB6"/>
</dbReference>
<dbReference type="PANTHER" id="PTHR34476">
    <property type="entry name" value="DNA-DIRECTED RNA POLYMERASE SUBUNIT OMEGA"/>
    <property type="match status" value="1"/>
</dbReference>
<keyword evidence="4 10" id="KW-0240">DNA-directed RNA polymerase</keyword>
<dbReference type="OrthoDB" id="9815459at2"/>
<dbReference type="EC" id="2.7.7.6" evidence="2 10"/>
<evidence type="ECO:0000313" key="11">
    <source>
        <dbReference type="EMBL" id="VDC29810.1"/>
    </source>
</evidence>
<dbReference type="AlphaFoldDB" id="A0A3P5XLX5"/>
<evidence type="ECO:0000256" key="3">
    <source>
        <dbReference type="ARBA" id="ARBA00013725"/>
    </source>
</evidence>
<evidence type="ECO:0000256" key="8">
    <source>
        <dbReference type="ARBA" id="ARBA00029924"/>
    </source>
</evidence>
<evidence type="ECO:0000256" key="4">
    <source>
        <dbReference type="ARBA" id="ARBA00022478"/>
    </source>
</evidence>
<dbReference type="GO" id="GO:0000428">
    <property type="term" value="C:DNA-directed RNA polymerase complex"/>
    <property type="evidence" value="ECO:0007669"/>
    <property type="project" value="UniProtKB-KW"/>
</dbReference>
<keyword evidence="5 10" id="KW-0808">Transferase</keyword>
<dbReference type="SMART" id="SM01409">
    <property type="entry name" value="RNA_pol_Rpb6"/>
    <property type="match status" value="1"/>
</dbReference>
<evidence type="ECO:0000256" key="5">
    <source>
        <dbReference type="ARBA" id="ARBA00022679"/>
    </source>
</evidence>
<evidence type="ECO:0000256" key="2">
    <source>
        <dbReference type="ARBA" id="ARBA00012418"/>
    </source>
</evidence>
<dbReference type="GO" id="GO:0006351">
    <property type="term" value="P:DNA-templated transcription"/>
    <property type="evidence" value="ECO:0007669"/>
    <property type="project" value="UniProtKB-UniRule"/>
</dbReference>
<sequence>MLNPSIDSLKDKIDSKYTLVTIASKRAREMQEQNDHALSSYTSHKNVGKALEEVAAGVLTKQKTDDSIIYEDEV</sequence>
<keyword evidence="6 10" id="KW-0548">Nucleotidyltransferase</keyword>
<dbReference type="HAMAP" id="MF_00366">
    <property type="entry name" value="RNApol_bact_RpoZ"/>
    <property type="match status" value="1"/>
</dbReference>
<evidence type="ECO:0000256" key="10">
    <source>
        <dbReference type="HAMAP-Rule" id="MF_00366"/>
    </source>
</evidence>
<reference evidence="11 12" key="1">
    <citation type="submission" date="2018-11" db="EMBL/GenBank/DDBJ databases">
        <authorList>
            <person name="Criscuolo A."/>
        </authorList>
    </citation>
    <scope>NUCLEOTIDE SEQUENCE [LARGE SCALE GENOMIC DNA]</scope>
    <source>
        <strain evidence="11">ATB-66</strain>
    </source>
</reference>
<dbReference type="Gene3D" id="3.90.940.10">
    <property type="match status" value="1"/>
</dbReference>
<accession>A0A3P5XLX5</accession>
<evidence type="ECO:0000256" key="6">
    <source>
        <dbReference type="ARBA" id="ARBA00022695"/>
    </source>
</evidence>